<feature type="transmembrane region" description="Helical" evidence="1">
    <location>
        <begin position="45"/>
        <end position="69"/>
    </location>
</feature>
<protein>
    <submittedName>
        <fullName evidence="2">Prolipoprotein diacylglyceryl transferase domain protein</fullName>
    </submittedName>
</protein>
<keyword evidence="2" id="KW-0808">Transferase</keyword>
<dbReference type="BioCyc" id="LINT1001599:G11K9-4412-MONOMER"/>
<reference evidence="2 3" key="1">
    <citation type="submission" date="2013-02" db="EMBL/GenBank/DDBJ databases">
        <authorList>
            <person name="Harkins D.M."/>
            <person name="Durkin A.S."/>
            <person name="Brinkac L.M."/>
            <person name="Haft D.H."/>
            <person name="Selengut J.D."/>
            <person name="Sanka R."/>
            <person name="DePew J."/>
            <person name="Purushe J."/>
            <person name="Tulsiani S.M."/>
            <person name="Graham G.C."/>
            <person name="Burns M.-A."/>
            <person name="Dohnt M.F."/>
            <person name="Smythe L.D."/>
            <person name="McKay D.B."/>
            <person name="Craig S.B."/>
            <person name="Vinetz J.M."/>
            <person name="Sutton G.G."/>
            <person name="Nierman W.C."/>
            <person name="Fouts D.E."/>
        </authorList>
    </citation>
    <scope>NUCLEOTIDE SEQUENCE [LARGE SCALE GENOMIC DNA]</scope>
    <source>
        <strain evidence="2 3">LT2186</strain>
    </source>
</reference>
<organism evidence="2 3">
    <name type="scientific">Leptospira interrogans serovar Grippotyphosa str. LT2186</name>
    <dbReference type="NCBI Taxonomy" id="1001599"/>
    <lineage>
        <taxon>Bacteria</taxon>
        <taxon>Pseudomonadati</taxon>
        <taxon>Spirochaetota</taxon>
        <taxon>Spirochaetia</taxon>
        <taxon>Leptospirales</taxon>
        <taxon>Leptospiraceae</taxon>
        <taxon>Leptospira</taxon>
    </lineage>
</organism>
<keyword evidence="1" id="KW-1133">Transmembrane helix</keyword>
<dbReference type="Proteomes" id="UP000011776">
    <property type="component" value="Unassembled WGS sequence"/>
</dbReference>
<dbReference type="GO" id="GO:0016740">
    <property type="term" value="F:transferase activity"/>
    <property type="evidence" value="ECO:0007669"/>
    <property type="project" value="UniProtKB-KW"/>
</dbReference>
<evidence type="ECO:0000313" key="3">
    <source>
        <dbReference type="Proteomes" id="UP000011776"/>
    </source>
</evidence>
<evidence type="ECO:0000256" key="1">
    <source>
        <dbReference type="SAM" id="Phobius"/>
    </source>
</evidence>
<accession>M3H8Q7</accession>
<dbReference type="AlphaFoldDB" id="M3H8Q7"/>
<keyword evidence="1" id="KW-0812">Transmembrane</keyword>
<dbReference type="EMBL" id="AFME02000342">
    <property type="protein sequence ID" value="EMG09090.1"/>
    <property type="molecule type" value="Genomic_DNA"/>
</dbReference>
<gene>
    <name evidence="2" type="ORF">LEP1GSC151_2232</name>
</gene>
<comment type="caution">
    <text evidence="2">The sequence shown here is derived from an EMBL/GenBank/DDBJ whole genome shotgun (WGS) entry which is preliminary data.</text>
</comment>
<keyword evidence="2" id="KW-0449">Lipoprotein</keyword>
<keyword evidence="1" id="KW-0472">Membrane</keyword>
<proteinExistence type="predicted"/>
<name>M3H8Q7_LEPIR</name>
<sequence length="82" mass="9609">MVLHGFARLLVEFLRVNKAVFPLMDPPTFVNIPNAEQNPEFLTQYYWHGFSQSQLVSIIIILVGAFFILKWKLWKKENTSNI</sequence>
<evidence type="ECO:0000313" key="2">
    <source>
        <dbReference type="EMBL" id="EMG09090.1"/>
    </source>
</evidence>